<dbReference type="Proteomes" id="UP000023152">
    <property type="component" value="Unassembled WGS sequence"/>
</dbReference>
<dbReference type="InterPro" id="IPR008936">
    <property type="entry name" value="Rho_GTPase_activation_prot"/>
</dbReference>
<accession>X6NB61</accession>
<evidence type="ECO:0000259" key="2">
    <source>
        <dbReference type="PROSITE" id="PS50238"/>
    </source>
</evidence>
<keyword evidence="4" id="KW-1185">Reference proteome</keyword>
<dbReference type="PROSITE" id="PS50238">
    <property type="entry name" value="RHOGAP"/>
    <property type="match status" value="1"/>
</dbReference>
<dbReference type="EMBL" id="ASPP01009874">
    <property type="protein sequence ID" value="ETO23525.1"/>
    <property type="molecule type" value="Genomic_DNA"/>
</dbReference>
<dbReference type="InterPro" id="IPR027267">
    <property type="entry name" value="AH/BAR_dom_sf"/>
</dbReference>
<dbReference type="SUPFAM" id="SSF103657">
    <property type="entry name" value="BAR/IMD domain-like"/>
    <property type="match status" value="1"/>
</dbReference>
<dbReference type="Gene3D" id="1.10.555.10">
    <property type="entry name" value="Rho GTPase activation protein"/>
    <property type="match status" value="1"/>
</dbReference>
<feature type="region of interest" description="Disordered" evidence="1">
    <location>
        <begin position="1"/>
        <end position="38"/>
    </location>
</feature>
<reference evidence="3 4" key="1">
    <citation type="journal article" date="2013" name="Curr. Biol.">
        <title>The Genome of the Foraminiferan Reticulomyxa filosa.</title>
        <authorList>
            <person name="Glockner G."/>
            <person name="Hulsmann N."/>
            <person name="Schleicher M."/>
            <person name="Noegel A.A."/>
            <person name="Eichinger L."/>
            <person name="Gallinger C."/>
            <person name="Pawlowski J."/>
            <person name="Sierra R."/>
            <person name="Euteneuer U."/>
            <person name="Pillet L."/>
            <person name="Moustafa A."/>
            <person name="Platzer M."/>
            <person name="Groth M."/>
            <person name="Szafranski K."/>
            <person name="Schliwa M."/>
        </authorList>
    </citation>
    <scope>NUCLEOTIDE SEQUENCE [LARGE SCALE GENOMIC DNA]</scope>
</reference>
<protein>
    <recommendedName>
        <fullName evidence="2">Rho-GAP domain-containing protein</fullName>
    </recommendedName>
</protein>
<comment type="caution">
    <text evidence="3">The sequence shown here is derived from an EMBL/GenBank/DDBJ whole genome shotgun (WGS) entry which is preliminary data.</text>
</comment>
<gene>
    <name evidence="3" type="ORF">RFI_13651</name>
</gene>
<evidence type="ECO:0000313" key="4">
    <source>
        <dbReference type="Proteomes" id="UP000023152"/>
    </source>
</evidence>
<feature type="non-terminal residue" evidence="3">
    <location>
        <position position="1"/>
    </location>
</feature>
<dbReference type="GO" id="GO:0007165">
    <property type="term" value="P:signal transduction"/>
    <property type="evidence" value="ECO:0007669"/>
    <property type="project" value="InterPro"/>
</dbReference>
<dbReference type="AlphaFoldDB" id="X6NB61"/>
<dbReference type="SUPFAM" id="SSF48350">
    <property type="entry name" value="GTPase activation domain, GAP"/>
    <property type="match status" value="1"/>
</dbReference>
<organism evidence="3 4">
    <name type="scientific">Reticulomyxa filosa</name>
    <dbReference type="NCBI Taxonomy" id="46433"/>
    <lineage>
        <taxon>Eukaryota</taxon>
        <taxon>Sar</taxon>
        <taxon>Rhizaria</taxon>
        <taxon>Retaria</taxon>
        <taxon>Foraminifera</taxon>
        <taxon>Monothalamids</taxon>
        <taxon>Reticulomyxidae</taxon>
        <taxon>Reticulomyxa</taxon>
    </lineage>
</organism>
<evidence type="ECO:0000313" key="3">
    <source>
        <dbReference type="EMBL" id="ETO23525.1"/>
    </source>
</evidence>
<dbReference type="InterPro" id="IPR000198">
    <property type="entry name" value="RhoGAP_dom"/>
</dbReference>
<proteinExistence type="predicted"/>
<evidence type="ECO:0000256" key="1">
    <source>
        <dbReference type="SAM" id="MobiDB-lite"/>
    </source>
</evidence>
<sequence>TAARRAKQVDPSQRPNRKGADAKKKSGWMSKMTKRLGGDNKDLTEEELLYLKAQQEDESYKASVMTANHEQGIYVQIQQKFKQECHEIEIDRMNFCVEQVKKFTVQHKEMFTNETILVCLCNCQFSSLFFLFLHFIESKGPEKKPVDFVYQSADFQNPFYSLKDAMEKIDVKANVPRIMTSLCQKVIELDGLRTEGIFRISAATSHLDALREDVLHLFFFLRQKK</sequence>
<feature type="domain" description="Rho-GAP" evidence="2">
    <location>
        <begin position="160"/>
        <end position="225"/>
    </location>
</feature>
<name>X6NB61_RETFI</name>